<evidence type="ECO:0000313" key="5">
    <source>
        <dbReference type="EMBL" id="MDO7906931.1"/>
    </source>
</evidence>
<comment type="catalytic activity">
    <reaction evidence="1">
        <text>3',5'-cyclic CMP + H2O = CMP + H(+)</text>
        <dbReference type="Rhea" id="RHEA:72675"/>
        <dbReference type="ChEBI" id="CHEBI:15377"/>
        <dbReference type="ChEBI" id="CHEBI:15378"/>
        <dbReference type="ChEBI" id="CHEBI:58003"/>
        <dbReference type="ChEBI" id="CHEBI:60377"/>
    </reaction>
    <physiologicalReaction direction="left-to-right" evidence="1">
        <dbReference type="Rhea" id="RHEA:72676"/>
    </physiologicalReaction>
</comment>
<reference evidence="5 6" key="1">
    <citation type="submission" date="2023-07" db="EMBL/GenBank/DDBJ databases">
        <title>Paenibacillus sp. JX-17 nov. isolated from soil.</title>
        <authorList>
            <person name="Wan Y."/>
            <person name="Liu B."/>
        </authorList>
    </citation>
    <scope>NUCLEOTIDE SEQUENCE [LARGE SCALE GENOMIC DNA]</scope>
    <source>
        <strain evidence="5 6">JX-17</strain>
    </source>
</reference>
<evidence type="ECO:0000256" key="3">
    <source>
        <dbReference type="ARBA" id="ARBA00048505"/>
    </source>
</evidence>
<keyword evidence="6" id="KW-1185">Reference proteome</keyword>
<dbReference type="InterPro" id="IPR048933">
    <property type="entry name" value="B_lactamase-like_C"/>
</dbReference>
<dbReference type="Pfam" id="PF00753">
    <property type="entry name" value="Lactamase_B"/>
    <property type="match status" value="1"/>
</dbReference>
<dbReference type="PANTHER" id="PTHR23131:SF4">
    <property type="entry name" value="METALLO-BETA-LACTAMASE SUPERFAMILY POTEIN"/>
    <property type="match status" value="1"/>
</dbReference>
<dbReference type="PANTHER" id="PTHR23131">
    <property type="entry name" value="ENDORIBONUCLEASE LACTB2"/>
    <property type="match status" value="1"/>
</dbReference>
<dbReference type="InterPro" id="IPR050662">
    <property type="entry name" value="Sec-metab_biosynth-thioest"/>
</dbReference>
<dbReference type="RefSeq" id="WP_305024134.1">
    <property type="nucleotide sequence ID" value="NZ_JAUQTB010000005.1"/>
</dbReference>
<evidence type="ECO:0000256" key="1">
    <source>
        <dbReference type="ARBA" id="ARBA00034221"/>
    </source>
</evidence>
<comment type="catalytic activity">
    <reaction evidence="3">
        <text>3',5'-cyclic UMP + H2O = UMP + H(+)</text>
        <dbReference type="Rhea" id="RHEA:70575"/>
        <dbReference type="ChEBI" id="CHEBI:15377"/>
        <dbReference type="ChEBI" id="CHEBI:15378"/>
        <dbReference type="ChEBI" id="CHEBI:57865"/>
        <dbReference type="ChEBI" id="CHEBI:184387"/>
    </reaction>
    <physiologicalReaction direction="left-to-right" evidence="3">
        <dbReference type="Rhea" id="RHEA:70576"/>
    </physiologicalReaction>
</comment>
<gene>
    <name evidence="5" type="ORF">Q5741_10945</name>
</gene>
<dbReference type="InterPro" id="IPR036388">
    <property type="entry name" value="WH-like_DNA-bd_sf"/>
</dbReference>
<proteinExistence type="predicted"/>
<dbReference type="Gene3D" id="3.60.15.10">
    <property type="entry name" value="Ribonuclease Z/Hydroxyacylglutathione hydrolase-like"/>
    <property type="match status" value="1"/>
</dbReference>
<dbReference type="Pfam" id="PF21221">
    <property type="entry name" value="B_lactamase-like_C"/>
    <property type="match status" value="1"/>
</dbReference>
<dbReference type="InterPro" id="IPR036866">
    <property type="entry name" value="RibonucZ/Hydroxyglut_hydro"/>
</dbReference>
<feature type="domain" description="Metallo-beta-lactamase" evidence="4">
    <location>
        <begin position="27"/>
        <end position="241"/>
    </location>
</feature>
<comment type="function">
    <text evidence="2">Counteracts the endogenous Pycsar antiviral defense system. Phosphodiesterase that enables metal-dependent hydrolysis of host cyclic nucleotide Pycsar defense signals such as cCMP and cUMP.</text>
</comment>
<dbReference type="InterPro" id="IPR001279">
    <property type="entry name" value="Metallo-B-lactamas"/>
</dbReference>
<evidence type="ECO:0000256" key="2">
    <source>
        <dbReference type="ARBA" id="ARBA00034301"/>
    </source>
</evidence>
<accession>A0ABT9CCG6</accession>
<sequence length="328" mass="37316">MKKMPEITEWEDGIKQVKITMSFPLRWVNSYLVQGIDGRVTVIDPGPRSEGTEKEWDEVLDKLGIQYTHIHEIVLTHHHPDHYGLSGWMQERSGAPVLMSQRSWQEANYMWGSESSLNEDMPRWFGRHGMPSALEIPLREHLESFDSQVTPAPHVQFLDEAEPLMMGGRLWKPVETGGHAPGHVSLYQPELQLILCGDAVLPQISPNVSLLPGSDPQPLHSYLNGLQKLGHLKVQNAYPGHRNPFGHFEARTEALLQHHEERLTRIAAMLQEGALSGYEVCIRLFGDKLGIHQFRFAMSEALAHLIELVRRGEAEMDERPEGCRFHSR</sequence>
<comment type="caution">
    <text evidence="5">The sequence shown here is derived from an EMBL/GenBank/DDBJ whole genome shotgun (WGS) entry which is preliminary data.</text>
</comment>
<evidence type="ECO:0000313" key="6">
    <source>
        <dbReference type="Proteomes" id="UP001240171"/>
    </source>
</evidence>
<dbReference type="SMART" id="SM00849">
    <property type="entry name" value="Lactamase_B"/>
    <property type="match status" value="1"/>
</dbReference>
<name>A0ABT9CCG6_9BACL</name>
<dbReference type="Proteomes" id="UP001240171">
    <property type="component" value="Unassembled WGS sequence"/>
</dbReference>
<dbReference type="Gene3D" id="1.10.10.10">
    <property type="entry name" value="Winged helix-like DNA-binding domain superfamily/Winged helix DNA-binding domain"/>
    <property type="match status" value="1"/>
</dbReference>
<dbReference type="SUPFAM" id="SSF56281">
    <property type="entry name" value="Metallo-hydrolase/oxidoreductase"/>
    <property type="match status" value="1"/>
</dbReference>
<dbReference type="EMBL" id="JAUQTB010000005">
    <property type="protein sequence ID" value="MDO7906931.1"/>
    <property type="molecule type" value="Genomic_DNA"/>
</dbReference>
<organism evidence="5 6">
    <name type="scientific">Paenibacillus lacisoli</name>
    <dbReference type="NCBI Taxonomy" id="3064525"/>
    <lineage>
        <taxon>Bacteria</taxon>
        <taxon>Bacillati</taxon>
        <taxon>Bacillota</taxon>
        <taxon>Bacilli</taxon>
        <taxon>Bacillales</taxon>
        <taxon>Paenibacillaceae</taxon>
        <taxon>Paenibacillus</taxon>
    </lineage>
</organism>
<protein>
    <submittedName>
        <fullName evidence="5">MBL fold metallo-hydrolase</fullName>
    </submittedName>
</protein>
<evidence type="ECO:0000259" key="4">
    <source>
        <dbReference type="SMART" id="SM00849"/>
    </source>
</evidence>